<dbReference type="AlphaFoldDB" id="A0A183EYB9"/>
<evidence type="ECO:0000313" key="8">
    <source>
        <dbReference type="EMBL" id="VDN44911.1"/>
    </source>
</evidence>
<keyword evidence="9" id="KW-1185">Reference proteome</keyword>
<evidence type="ECO:0000259" key="7">
    <source>
        <dbReference type="PROSITE" id="PS51515"/>
    </source>
</evidence>
<dbReference type="GO" id="GO:0032259">
    <property type="term" value="P:methylation"/>
    <property type="evidence" value="ECO:0007669"/>
    <property type="project" value="UniProtKB-KW"/>
</dbReference>
<accession>A0A183EYB9</accession>
<keyword evidence="4 5" id="KW-0949">S-adenosyl-L-methionine</keyword>
<dbReference type="InterPro" id="IPR029063">
    <property type="entry name" value="SAM-dependent_MTases_sf"/>
</dbReference>
<dbReference type="SUPFAM" id="SSF53335">
    <property type="entry name" value="S-adenosyl-L-methionine-dependent methyltransferases"/>
    <property type="match status" value="1"/>
</dbReference>
<evidence type="ECO:0000256" key="4">
    <source>
        <dbReference type="ARBA" id="ARBA00022691"/>
    </source>
</evidence>
<dbReference type="GO" id="GO:0008173">
    <property type="term" value="F:RNA methyltransferase activity"/>
    <property type="evidence" value="ECO:0007669"/>
    <property type="project" value="UniProtKB-UniRule"/>
</dbReference>
<protein>
    <recommendedName>
        <fullName evidence="6">RNA methyltransferase</fullName>
        <ecNumber evidence="6">2.1.1.-</ecNumber>
    </recommendedName>
</protein>
<dbReference type="GO" id="GO:0008171">
    <property type="term" value="F:O-methyltransferase activity"/>
    <property type="evidence" value="ECO:0007669"/>
    <property type="project" value="UniProtKB-UniRule"/>
</dbReference>
<dbReference type="InterPro" id="IPR024160">
    <property type="entry name" value="BIN3_SAM-bd_dom"/>
</dbReference>
<dbReference type="Pfam" id="PF06859">
    <property type="entry name" value="Bin3"/>
    <property type="match status" value="1"/>
</dbReference>
<dbReference type="EMBL" id="UYRT01107800">
    <property type="protein sequence ID" value="VDN44911.1"/>
    <property type="molecule type" value="Genomic_DNA"/>
</dbReference>
<dbReference type="GO" id="GO:0017069">
    <property type="term" value="F:snRNA binding"/>
    <property type="evidence" value="ECO:0007669"/>
    <property type="project" value="TreeGrafter"/>
</dbReference>
<name>A0A183EYB9_9BILA</name>
<dbReference type="OrthoDB" id="10017101at2759"/>
<organism evidence="10">
    <name type="scientific">Gongylonema pulchrum</name>
    <dbReference type="NCBI Taxonomy" id="637853"/>
    <lineage>
        <taxon>Eukaryota</taxon>
        <taxon>Metazoa</taxon>
        <taxon>Ecdysozoa</taxon>
        <taxon>Nematoda</taxon>
        <taxon>Chromadorea</taxon>
        <taxon>Rhabditida</taxon>
        <taxon>Spirurina</taxon>
        <taxon>Spiruromorpha</taxon>
        <taxon>Spiruroidea</taxon>
        <taxon>Gongylonematidae</taxon>
        <taxon>Gongylonema</taxon>
    </lineage>
</organism>
<dbReference type="InterPro" id="IPR010675">
    <property type="entry name" value="Bin3_C"/>
</dbReference>
<evidence type="ECO:0000256" key="1">
    <source>
        <dbReference type="ARBA" id="ARBA00008361"/>
    </source>
</evidence>
<dbReference type="InterPro" id="IPR039772">
    <property type="entry name" value="Bin3-like"/>
</dbReference>
<feature type="domain" description="Bin3-type SAM" evidence="7">
    <location>
        <begin position="1"/>
        <end position="124"/>
    </location>
</feature>
<dbReference type="PANTHER" id="PTHR12315:SF0">
    <property type="entry name" value="7SK SNRNA METHYLPHOSPHATE CAPPING ENZYME"/>
    <property type="match status" value="1"/>
</dbReference>
<dbReference type="Gene3D" id="3.40.50.150">
    <property type="entry name" value="Vaccinia Virus protein VP39"/>
    <property type="match status" value="1"/>
</dbReference>
<reference evidence="8 9" key="2">
    <citation type="submission" date="2018-11" db="EMBL/GenBank/DDBJ databases">
        <authorList>
            <consortium name="Pathogen Informatics"/>
        </authorList>
    </citation>
    <scope>NUCLEOTIDE SEQUENCE [LARGE SCALE GENOMIC DNA]</scope>
</reference>
<dbReference type="WBParaSite" id="GPUH_0002599001-mRNA-1">
    <property type="protein sequence ID" value="GPUH_0002599001-mRNA-1"/>
    <property type="gene ID" value="GPUH_0002599001"/>
</dbReference>
<dbReference type="GO" id="GO:0040031">
    <property type="term" value="P:snRNA modification"/>
    <property type="evidence" value="ECO:0007669"/>
    <property type="project" value="TreeGrafter"/>
</dbReference>
<evidence type="ECO:0000313" key="9">
    <source>
        <dbReference type="Proteomes" id="UP000271098"/>
    </source>
</evidence>
<dbReference type="PANTHER" id="PTHR12315">
    <property type="entry name" value="BICOID-INTERACTING PROTEIN RELATED"/>
    <property type="match status" value="1"/>
</dbReference>
<evidence type="ECO:0000256" key="2">
    <source>
        <dbReference type="ARBA" id="ARBA00022603"/>
    </source>
</evidence>
<comment type="similarity">
    <text evidence="1 6">Belongs to the methyltransferase superfamily.</text>
</comment>
<reference evidence="10" key="1">
    <citation type="submission" date="2016-06" db="UniProtKB">
        <authorList>
            <consortium name="WormBaseParasite"/>
        </authorList>
    </citation>
    <scope>IDENTIFICATION</scope>
</reference>
<gene>
    <name evidence="8" type="ORF">GPUH_LOCUS25960</name>
</gene>
<evidence type="ECO:0000313" key="10">
    <source>
        <dbReference type="WBParaSite" id="GPUH_0002599001-mRNA-1"/>
    </source>
</evidence>
<evidence type="ECO:0000256" key="5">
    <source>
        <dbReference type="PROSITE-ProRule" id="PRU00848"/>
    </source>
</evidence>
<dbReference type="Proteomes" id="UP000271098">
    <property type="component" value="Unassembled WGS sequence"/>
</dbReference>
<keyword evidence="3 6" id="KW-0808">Transferase</keyword>
<dbReference type="PROSITE" id="PS51515">
    <property type="entry name" value="BIN3_SAM"/>
    <property type="match status" value="1"/>
</dbReference>
<keyword evidence="2 6" id="KW-0489">Methyltransferase</keyword>
<evidence type="ECO:0000256" key="6">
    <source>
        <dbReference type="RuleBase" id="RU367087"/>
    </source>
</evidence>
<proteinExistence type="inferred from homology"/>
<dbReference type="EC" id="2.1.1.-" evidence="6"/>
<evidence type="ECO:0000256" key="3">
    <source>
        <dbReference type="ARBA" id="ARBA00022679"/>
    </source>
</evidence>
<sequence>MTKLCSKAAEILRLLQVKPEYDVIMALSITKWIHLNWGDAGLKRFFKRAYRQLRPGGLFILEPQSFESYRKRSKLTPEMSEIYKTIEFMPSAFEEYLVADIGFDSCQHIAPPKAYTKGTDFEFR</sequence>